<organism evidence="1 2">
    <name type="scientific">Vreelandella subterranea</name>
    <dbReference type="NCBI Taxonomy" id="416874"/>
    <lineage>
        <taxon>Bacteria</taxon>
        <taxon>Pseudomonadati</taxon>
        <taxon>Pseudomonadota</taxon>
        <taxon>Gammaproteobacteria</taxon>
        <taxon>Oceanospirillales</taxon>
        <taxon>Halomonadaceae</taxon>
        <taxon>Vreelandella</taxon>
    </lineage>
</organism>
<evidence type="ECO:0000313" key="1">
    <source>
        <dbReference type="EMBL" id="SES12597.1"/>
    </source>
</evidence>
<dbReference type="Proteomes" id="UP000198505">
    <property type="component" value="Unassembled WGS sequence"/>
</dbReference>
<sequence length="58" mass="6224">MTHAHHCLKGGIVKALVESTSNAGNNAPLTAARLKNIQRFEVVGPNLDCLRALIAFIQ</sequence>
<keyword evidence="2" id="KW-1185">Reference proteome</keyword>
<protein>
    <submittedName>
        <fullName evidence="1">Uncharacterized protein</fullName>
    </submittedName>
</protein>
<accession>A0A1H9UU54</accession>
<name>A0A1H9UU54_9GAMM</name>
<gene>
    <name evidence="1" type="ORF">SAMN04487958_107205</name>
</gene>
<proteinExistence type="predicted"/>
<dbReference type="EMBL" id="FOGS01000007">
    <property type="protein sequence ID" value="SES12597.1"/>
    <property type="molecule type" value="Genomic_DNA"/>
</dbReference>
<dbReference type="AlphaFoldDB" id="A0A1H9UU54"/>
<evidence type="ECO:0000313" key="2">
    <source>
        <dbReference type="Proteomes" id="UP000198505"/>
    </source>
</evidence>
<reference evidence="2" key="1">
    <citation type="submission" date="2016-10" db="EMBL/GenBank/DDBJ databases">
        <authorList>
            <person name="Varghese N."/>
            <person name="Submissions S."/>
        </authorList>
    </citation>
    <scope>NUCLEOTIDE SEQUENCE [LARGE SCALE GENOMIC DNA]</scope>
    <source>
        <strain evidence="2">CGMCC 1.6495</strain>
    </source>
</reference>